<sequence>MGKTKNSVFTAVAFIVCVAVFAFSTQFAAAEVKIEPLVSVEYIGVNPAVESIDADAPSISGDIHDSLTSSKLGGDRTSESAFLLRSQKDLILEFFTVGDFTAQGRPTPGELLGKYSLKNGDVYLFRHHVPEGMPNLIVCARAGKTFSCWVPRFSGVDGSVELDPGFAPFTKN</sequence>
<name>A0A212K995_9DELT</name>
<gene>
    <name evidence="2" type="ORF">KL86DPRO_40053</name>
</gene>
<reference evidence="2" key="1">
    <citation type="submission" date="2016-04" db="EMBL/GenBank/DDBJ databases">
        <authorList>
            <person name="Evans L.H."/>
            <person name="Alamgir A."/>
            <person name="Owens N."/>
            <person name="Weber N.D."/>
            <person name="Virtaneva K."/>
            <person name="Barbian K."/>
            <person name="Babar A."/>
            <person name="Rosenke K."/>
        </authorList>
    </citation>
    <scope>NUCLEOTIDE SEQUENCE</scope>
    <source>
        <strain evidence="2">86</strain>
    </source>
</reference>
<proteinExistence type="predicted"/>
<dbReference type="EMBL" id="FLUQ01000004">
    <property type="protein sequence ID" value="SBW08246.1"/>
    <property type="molecule type" value="Genomic_DNA"/>
</dbReference>
<protein>
    <submittedName>
        <fullName evidence="2">Uncharacterized protein</fullName>
    </submittedName>
</protein>
<accession>A0A212K995</accession>
<evidence type="ECO:0000256" key="1">
    <source>
        <dbReference type="SAM" id="SignalP"/>
    </source>
</evidence>
<dbReference type="AlphaFoldDB" id="A0A212K995"/>
<feature type="signal peptide" evidence="1">
    <location>
        <begin position="1"/>
        <end position="29"/>
    </location>
</feature>
<evidence type="ECO:0000313" key="2">
    <source>
        <dbReference type="EMBL" id="SBW08246.1"/>
    </source>
</evidence>
<feature type="chain" id="PRO_5012623179" evidence="1">
    <location>
        <begin position="30"/>
        <end position="172"/>
    </location>
</feature>
<keyword evidence="1" id="KW-0732">Signal</keyword>
<organism evidence="2">
    <name type="scientific">uncultured delta proteobacterium</name>
    <dbReference type="NCBI Taxonomy" id="34034"/>
    <lineage>
        <taxon>Bacteria</taxon>
        <taxon>Deltaproteobacteria</taxon>
        <taxon>environmental samples</taxon>
    </lineage>
</organism>